<dbReference type="HOGENOM" id="CLU_063686_0_0_4"/>
<feature type="compositionally biased region" description="Pro residues" evidence="1">
    <location>
        <begin position="160"/>
        <end position="170"/>
    </location>
</feature>
<feature type="compositionally biased region" description="Basic and acidic residues" evidence="1">
    <location>
        <begin position="142"/>
        <end position="151"/>
    </location>
</feature>
<reference evidence="2 3" key="1">
    <citation type="submission" date="2007-01" db="EMBL/GenBank/DDBJ databases">
        <authorList>
            <person name="DeShazer D."/>
            <person name="Woods D.E."/>
            <person name="Nierman W.C."/>
        </authorList>
    </citation>
    <scope>NUCLEOTIDE SEQUENCE [LARGE SCALE GENOMIC DNA]</scope>
    <source>
        <strain evidence="2 3">NCTC 10229</strain>
    </source>
</reference>
<evidence type="ECO:0000256" key="1">
    <source>
        <dbReference type="SAM" id="MobiDB-lite"/>
    </source>
</evidence>
<dbReference type="RefSeq" id="WP_004202174.1">
    <property type="nucleotide sequence ID" value="NC_008836.1"/>
</dbReference>
<dbReference type="PIRSF" id="PIRSF007313">
    <property type="entry name" value="PhnI"/>
    <property type="match status" value="1"/>
</dbReference>
<dbReference type="InterPro" id="IPR008773">
    <property type="entry name" value="PhnI"/>
</dbReference>
<gene>
    <name evidence="2" type="primary">phnI</name>
    <name evidence="2" type="ordered locus">BMA10229_A1179</name>
</gene>
<dbReference type="KEGG" id="bml:BMA10229_A1179"/>
<dbReference type="Proteomes" id="UP000002283">
    <property type="component" value="Chromosome I"/>
</dbReference>
<proteinExistence type="predicted"/>
<evidence type="ECO:0000313" key="2">
    <source>
        <dbReference type="EMBL" id="ABN01754.1"/>
    </source>
</evidence>
<feature type="compositionally biased region" description="Basic and acidic residues" evidence="1">
    <location>
        <begin position="395"/>
        <end position="407"/>
    </location>
</feature>
<feature type="region of interest" description="Disordered" evidence="1">
    <location>
        <begin position="381"/>
        <end position="407"/>
    </location>
</feature>
<dbReference type="GO" id="GO:0019634">
    <property type="term" value="P:organic phosphonate metabolic process"/>
    <property type="evidence" value="ECO:0007669"/>
    <property type="project" value="InterPro"/>
</dbReference>
<feature type="compositionally biased region" description="Low complexity" evidence="1">
    <location>
        <begin position="381"/>
        <end position="394"/>
    </location>
</feature>
<name>A2S5E5_BURM9</name>
<sequence>MLMYVAVKGGERAIEASWRLLDQARRGDPAVPELSVAQIREQQRLAVARVMTEGSLYDEALAALAIKQAAGDLVEAIFLLRAYRTTLPRFGYTAPIDTGAMRLERRISATFKDIPGGQLLGPTYDYTQRLLDFALLAEGDAARHEPHEAESARAAADAGSPPPHATHAPPPAAARVIALLNDEGLIEEERPTAVGAEPGDLSREPLAFPADRATRLQNLARGDEGFLLAMGYATQRGYGHSHPFAGELRFGAVAVEMALDELDELDGETIEIGELDVTECQMINHFSGGDGEPPRFTQGYGLAFGHSERKAIAMALVDRALRASELGEAAHSPPQDQEFVLSHSDNVEASGFVQHLKLPHYVDFQSELELVRRLRAGHAAQAGAGANAHENAPARAERADTHTEESR</sequence>
<organism evidence="2 3">
    <name type="scientific">Burkholderia mallei (strain NCTC 10229)</name>
    <dbReference type="NCBI Taxonomy" id="412022"/>
    <lineage>
        <taxon>Bacteria</taxon>
        <taxon>Pseudomonadati</taxon>
        <taxon>Pseudomonadota</taxon>
        <taxon>Betaproteobacteria</taxon>
        <taxon>Burkholderiales</taxon>
        <taxon>Burkholderiaceae</taxon>
        <taxon>Burkholderia</taxon>
        <taxon>pseudomallei group</taxon>
    </lineage>
</organism>
<protein>
    <submittedName>
        <fullName evidence="2">Alkylphosphonate utilization operon protein PhnI</fullName>
    </submittedName>
</protein>
<dbReference type="Pfam" id="PF05861">
    <property type="entry name" value="PhnI"/>
    <property type="match status" value="1"/>
</dbReference>
<accession>A2S5E5</accession>
<dbReference type="EMBL" id="CP000546">
    <property type="protein sequence ID" value="ABN01754.1"/>
    <property type="molecule type" value="Genomic_DNA"/>
</dbReference>
<evidence type="ECO:0000313" key="3">
    <source>
        <dbReference type="Proteomes" id="UP000002283"/>
    </source>
</evidence>
<dbReference type="AlphaFoldDB" id="A2S5E5"/>
<feature type="region of interest" description="Disordered" evidence="1">
    <location>
        <begin position="142"/>
        <end position="170"/>
    </location>
</feature>